<dbReference type="InterPro" id="IPR019787">
    <property type="entry name" value="Znf_PHD-finger"/>
</dbReference>
<dbReference type="CDD" id="cd10539">
    <property type="entry name" value="SET_ATXR5_6-like"/>
    <property type="match status" value="1"/>
</dbReference>
<dbReference type="Gene3D" id="3.30.40.10">
    <property type="entry name" value="Zinc/RING finger domain, C3HC4 (zinc finger)"/>
    <property type="match status" value="1"/>
</dbReference>
<keyword evidence="8" id="KW-0156">Chromatin regulator</keyword>
<dbReference type="GO" id="GO:0006275">
    <property type="term" value="P:regulation of DNA replication"/>
    <property type="evidence" value="ECO:0007669"/>
    <property type="project" value="UniProtKB-ARBA"/>
</dbReference>
<dbReference type="InterPro" id="IPR001965">
    <property type="entry name" value="Znf_PHD"/>
</dbReference>
<keyword evidence="4" id="KW-0949">S-adenosyl-L-methionine</keyword>
<keyword evidence="9" id="KW-0539">Nucleus</keyword>
<evidence type="ECO:0000256" key="12">
    <source>
        <dbReference type="PROSITE-ProRule" id="PRU00146"/>
    </source>
</evidence>
<dbReference type="InterPro" id="IPR001214">
    <property type="entry name" value="SET_dom"/>
</dbReference>
<comment type="catalytic activity">
    <reaction evidence="10">
        <text>L-lysyl(27)-[histone H3] + S-adenosyl-L-methionine = N(6)-methyl-L-lysyl(27)-[histone H3] + S-adenosyl-L-homocysteine + H(+)</text>
        <dbReference type="Rhea" id="RHEA:60296"/>
        <dbReference type="Rhea" id="RHEA-COMP:15544"/>
        <dbReference type="Rhea" id="RHEA-COMP:15548"/>
        <dbReference type="ChEBI" id="CHEBI:15378"/>
        <dbReference type="ChEBI" id="CHEBI:29969"/>
        <dbReference type="ChEBI" id="CHEBI:57856"/>
        <dbReference type="ChEBI" id="CHEBI:59789"/>
        <dbReference type="ChEBI" id="CHEBI:61929"/>
        <dbReference type="EC" id="2.1.1.369"/>
    </reaction>
</comment>
<evidence type="ECO:0000313" key="17">
    <source>
        <dbReference type="Proteomes" id="UP001177003"/>
    </source>
</evidence>
<evidence type="ECO:0000256" key="13">
    <source>
        <dbReference type="SAM" id="MobiDB-lite"/>
    </source>
</evidence>
<evidence type="ECO:0000256" key="3">
    <source>
        <dbReference type="ARBA" id="ARBA00022679"/>
    </source>
</evidence>
<keyword evidence="6 12" id="KW-0863">Zinc-finger</keyword>
<dbReference type="AlphaFoldDB" id="A0AA36DWI1"/>
<dbReference type="EMBL" id="OX465078">
    <property type="protein sequence ID" value="CAI9274166.1"/>
    <property type="molecule type" value="Genomic_DNA"/>
</dbReference>
<evidence type="ECO:0000256" key="4">
    <source>
        <dbReference type="ARBA" id="ARBA00022691"/>
    </source>
</evidence>
<evidence type="ECO:0000256" key="11">
    <source>
        <dbReference type="ARBA" id="ARBA00066815"/>
    </source>
</evidence>
<dbReference type="InterPro" id="IPR019786">
    <property type="entry name" value="Zinc_finger_PHD-type_CS"/>
</dbReference>
<keyword evidence="3" id="KW-0808">Transferase</keyword>
<dbReference type="Pfam" id="PF00628">
    <property type="entry name" value="PHD"/>
    <property type="match status" value="1"/>
</dbReference>
<evidence type="ECO:0000313" key="16">
    <source>
        <dbReference type="EMBL" id="CAI9274166.1"/>
    </source>
</evidence>
<dbReference type="PROSITE" id="PS50016">
    <property type="entry name" value="ZF_PHD_2"/>
    <property type="match status" value="1"/>
</dbReference>
<dbReference type="SUPFAM" id="SSF57903">
    <property type="entry name" value="FYVE/PHD zinc finger"/>
    <property type="match status" value="1"/>
</dbReference>
<dbReference type="GO" id="GO:0140953">
    <property type="term" value="F:histone H3K27 monomethyltransferase activity"/>
    <property type="evidence" value="ECO:0007669"/>
    <property type="project" value="UniProtKB-EC"/>
</dbReference>
<evidence type="ECO:0000256" key="7">
    <source>
        <dbReference type="ARBA" id="ARBA00022833"/>
    </source>
</evidence>
<dbReference type="GO" id="GO:0005634">
    <property type="term" value="C:nucleus"/>
    <property type="evidence" value="ECO:0007669"/>
    <property type="project" value="UniProtKB-SubCell"/>
</dbReference>
<evidence type="ECO:0000256" key="6">
    <source>
        <dbReference type="ARBA" id="ARBA00022771"/>
    </source>
</evidence>
<dbReference type="PANTHER" id="PTHR48442">
    <property type="entry name" value="SET DOMAIN-CONTAINING PROTEIN"/>
    <property type="match status" value="1"/>
</dbReference>
<dbReference type="GO" id="GO:0008270">
    <property type="term" value="F:zinc ion binding"/>
    <property type="evidence" value="ECO:0007669"/>
    <property type="project" value="UniProtKB-KW"/>
</dbReference>
<feature type="region of interest" description="Disordered" evidence="13">
    <location>
        <begin position="1"/>
        <end position="38"/>
    </location>
</feature>
<evidence type="ECO:0000256" key="2">
    <source>
        <dbReference type="ARBA" id="ARBA00022603"/>
    </source>
</evidence>
<keyword evidence="17" id="KW-1185">Reference proteome</keyword>
<gene>
    <name evidence="16" type="ORF">LSALG_LOCUS14266</name>
</gene>
<dbReference type="GO" id="GO:0051726">
    <property type="term" value="P:regulation of cell cycle"/>
    <property type="evidence" value="ECO:0007669"/>
    <property type="project" value="UniProtKB-ARBA"/>
</dbReference>
<dbReference type="FunFam" id="2.170.270.10:FF:000038">
    <property type="entry name" value="Histone-lysine N-methyltransferase ATXR5"/>
    <property type="match status" value="1"/>
</dbReference>
<dbReference type="PANTHER" id="PTHR48442:SF1">
    <property type="entry name" value="SET DOMAIN-CONTAINING PROTEIN"/>
    <property type="match status" value="1"/>
</dbReference>
<keyword evidence="2" id="KW-0489">Methyltransferase</keyword>
<feature type="domain" description="SET" evidence="15">
    <location>
        <begin position="221"/>
        <end position="343"/>
    </location>
</feature>
<evidence type="ECO:0000256" key="10">
    <source>
        <dbReference type="ARBA" id="ARBA00052048"/>
    </source>
</evidence>
<comment type="subcellular location">
    <subcellularLocation>
        <location evidence="1">Nucleus</location>
    </subcellularLocation>
</comment>
<evidence type="ECO:0000256" key="8">
    <source>
        <dbReference type="ARBA" id="ARBA00022853"/>
    </source>
</evidence>
<keyword evidence="7" id="KW-0862">Zinc</keyword>
<accession>A0AA36DWI1</accession>
<feature type="compositionally biased region" description="Basic and acidic residues" evidence="13">
    <location>
        <begin position="22"/>
        <end position="38"/>
    </location>
</feature>
<dbReference type="Pfam" id="PF00856">
    <property type="entry name" value="SET"/>
    <property type="match status" value="1"/>
</dbReference>
<dbReference type="InterPro" id="IPR053114">
    <property type="entry name" value="ATXR5/ATXR6"/>
</dbReference>
<dbReference type="EC" id="2.1.1.369" evidence="11"/>
<protein>
    <recommendedName>
        <fullName evidence="11">[histone H3]-lysine(27) N-methyltransferase</fullName>
        <ecNumber evidence="11">2.1.1.369</ecNumber>
    </recommendedName>
</protein>
<dbReference type="InterPro" id="IPR046341">
    <property type="entry name" value="SET_dom_sf"/>
</dbReference>
<evidence type="ECO:0000259" key="14">
    <source>
        <dbReference type="PROSITE" id="PS50016"/>
    </source>
</evidence>
<evidence type="ECO:0000259" key="15">
    <source>
        <dbReference type="PROSITE" id="PS50280"/>
    </source>
</evidence>
<feature type="domain" description="PHD-type" evidence="14">
    <location>
        <begin position="39"/>
        <end position="89"/>
    </location>
</feature>
<dbReference type="GO" id="GO:0032259">
    <property type="term" value="P:methylation"/>
    <property type="evidence" value="ECO:0007669"/>
    <property type="project" value="UniProtKB-KW"/>
</dbReference>
<evidence type="ECO:0000256" key="1">
    <source>
        <dbReference type="ARBA" id="ARBA00004123"/>
    </source>
</evidence>
<evidence type="ECO:0000256" key="5">
    <source>
        <dbReference type="ARBA" id="ARBA00022723"/>
    </source>
</evidence>
<dbReference type="Gene3D" id="2.170.270.10">
    <property type="entry name" value="SET domain"/>
    <property type="match status" value="1"/>
</dbReference>
<dbReference type="Proteomes" id="UP001177003">
    <property type="component" value="Chromosome 2"/>
</dbReference>
<reference evidence="16" key="1">
    <citation type="submission" date="2023-04" db="EMBL/GenBank/DDBJ databases">
        <authorList>
            <person name="Vijverberg K."/>
            <person name="Xiong W."/>
            <person name="Schranz E."/>
        </authorList>
    </citation>
    <scope>NUCLEOTIDE SEQUENCE</scope>
</reference>
<dbReference type="PROSITE" id="PS50280">
    <property type="entry name" value="SET"/>
    <property type="match status" value="1"/>
</dbReference>
<dbReference type="SUPFAM" id="SSF82199">
    <property type="entry name" value="SET domain"/>
    <property type="match status" value="1"/>
</dbReference>
<dbReference type="SMART" id="SM00249">
    <property type="entry name" value="PHD"/>
    <property type="match status" value="1"/>
</dbReference>
<keyword evidence="5" id="KW-0479">Metal-binding</keyword>
<dbReference type="InterPro" id="IPR011011">
    <property type="entry name" value="Znf_FYVE_PHD"/>
</dbReference>
<proteinExistence type="predicted"/>
<dbReference type="InterPro" id="IPR013083">
    <property type="entry name" value="Znf_RING/FYVE/PHD"/>
</dbReference>
<organism evidence="16 17">
    <name type="scientific">Lactuca saligna</name>
    <name type="common">Willowleaf lettuce</name>
    <dbReference type="NCBI Taxonomy" id="75948"/>
    <lineage>
        <taxon>Eukaryota</taxon>
        <taxon>Viridiplantae</taxon>
        <taxon>Streptophyta</taxon>
        <taxon>Embryophyta</taxon>
        <taxon>Tracheophyta</taxon>
        <taxon>Spermatophyta</taxon>
        <taxon>Magnoliopsida</taxon>
        <taxon>eudicotyledons</taxon>
        <taxon>Gunneridae</taxon>
        <taxon>Pentapetalae</taxon>
        <taxon>asterids</taxon>
        <taxon>campanulids</taxon>
        <taxon>Asterales</taxon>
        <taxon>Asteraceae</taxon>
        <taxon>Cichorioideae</taxon>
        <taxon>Cichorieae</taxon>
        <taxon>Lactucinae</taxon>
        <taxon>Lactuca</taxon>
    </lineage>
</organism>
<sequence>MVSGPRAVARRRTQATNSNKSSSRERSNAKNKDDNDYDDAKCEECGSGDFGSELLLCDQCDRGFHLFCLRPILASVPIGSWFCRSCSTNRKTISRFPLVQTKIIDFFRIQRSSTSGEELCQDIGKKRRRKSCLMASKKRRRLLPYSPIEDPARRLEQMASLATALTATGAEFSNELTYIHGMAPKSANRPAFEKEGMQVLSREDTEALDLCKSMMRKGECPPLMVVFDPVEGFTVEADKCIKDWTIITEYVGDVDYLKSRENDDGDSIMTLISAAHPSKSLVICPDKRSNIARFINGINNHTIEGRRKQNLKCVRYDVDGEARVLLVANRDISKGERLYYDYNAYEHEYPTEHFV</sequence>
<dbReference type="PROSITE" id="PS01359">
    <property type="entry name" value="ZF_PHD_1"/>
    <property type="match status" value="1"/>
</dbReference>
<name>A0AA36DWI1_LACSI</name>
<evidence type="ECO:0000256" key="9">
    <source>
        <dbReference type="ARBA" id="ARBA00023242"/>
    </source>
</evidence>